<dbReference type="RefSeq" id="WP_344795041.1">
    <property type="nucleotide sequence ID" value="NZ_BAABAU010000001.1"/>
</dbReference>
<proteinExistence type="predicted"/>
<reference evidence="3" key="1">
    <citation type="journal article" date="2019" name="Int. J. Syst. Evol. Microbiol.">
        <title>The Global Catalogue of Microorganisms (GCM) 10K type strain sequencing project: providing services to taxonomists for standard genome sequencing and annotation.</title>
        <authorList>
            <consortium name="The Broad Institute Genomics Platform"/>
            <consortium name="The Broad Institute Genome Sequencing Center for Infectious Disease"/>
            <person name="Wu L."/>
            <person name="Ma J."/>
        </authorList>
    </citation>
    <scope>NUCLEOTIDE SEQUENCE [LARGE SCALE GENOMIC DNA]</scope>
    <source>
        <strain evidence="3">JCM 17442</strain>
    </source>
</reference>
<feature type="transmembrane region" description="Helical" evidence="1">
    <location>
        <begin position="21"/>
        <end position="42"/>
    </location>
</feature>
<dbReference type="Pfam" id="PF14325">
    <property type="entry name" value="DUF4383"/>
    <property type="match status" value="1"/>
</dbReference>
<keyword evidence="1" id="KW-1133">Transmembrane helix</keyword>
<feature type="transmembrane region" description="Helical" evidence="1">
    <location>
        <begin position="95"/>
        <end position="116"/>
    </location>
</feature>
<evidence type="ECO:0000313" key="2">
    <source>
        <dbReference type="EMBL" id="GAA4266107.1"/>
    </source>
</evidence>
<feature type="transmembrane region" description="Helical" evidence="1">
    <location>
        <begin position="136"/>
        <end position="156"/>
    </location>
</feature>
<keyword evidence="1" id="KW-0472">Membrane</keyword>
<sequence length="161" mass="16992">MSTVTKYAPGSKVRYGYAKGPAQIAALVVAILLLVTGILGFIPGVTTDLGDITFAGPYSGAHLLGVFQTSVLRNSVWILMGLIGLGAPVKRLGATLYMSGMAGFFFTLFLYDLLFGNSDFGGNIFSSNVPDFALDFCYGLAFAITALSTSQIALMGSDYEE</sequence>
<keyword evidence="3" id="KW-1185">Reference proteome</keyword>
<dbReference type="EMBL" id="BAABAU010000001">
    <property type="protein sequence ID" value="GAA4266107.1"/>
    <property type="molecule type" value="Genomic_DNA"/>
</dbReference>
<evidence type="ECO:0000256" key="1">
    <source>
        <dbReference type="SAM" id="Phobius"/>
    </source>
</evidence>
<feature type="transmembrane region" description="Helical" evidence="1">
    <location>
        <begin position="62"/>
        <end position="83"/>
    </location>
</feature>
<name>A0ABP8E1L0_9MICO</name>
<organism evidence="2 3">
    <name type="scientific">Frondihabitans peucedani</name>
    <dbReference type="NCBI Taxonomy" id="598626"/>
    <lineage>
        <taxon>Bacteria</taxon>
        <taxon>Bacillati</taxon>
        <taxon>Actinomycetota</taxon>
        <taxon>Actinomycetes</taxon>
        <taxon>Micrococcales</taxon>
        <taxon>Microbacteriaceae</taxon>
        <taxon>Frondihabitans</taxon>
    </lineage>
</organism>
<gene>
    <name evidence="2" type="ORF">GCM10022256_17190</name>
</gene>
<accession>A0ABP8E1L0</accession>
<keyword evidence="1" id="KW-0812">Transmembrane</keyword>
<comment type="caution">
    <text evidence="2">The sequence shown here is derived from an EMBL/GenBank/DDBJ whole genome shotgun (WGS) entry which is preliminary data.</text>
</comment>
<dbReference type="Proteomes" id="UP001501594">
    <property type="component" value="Unassembled WGS sequence"/>
</dbReference>
<evidence type="ECO:0000313" key="3">
    <source>
        <dbReference type="Proteomes" id="UP001501594"/>
    </source>
</evidence>
<protein>
    <submittedName>
        <fullName evidence="2">DUF4383 domain-containing protein</fullName>
    </submittedName>
</protein>